<feature type="binding site" evidence="11">
    <location>
        <position position="543"/>
    </location>
    <ligand>
        <name>Ca(2+)</name>
        <dbReference type="ChEBI" id="CHEBI:29108"/>
    </ligand>
</feature>
<dbReference type="InterPro" id="IPR015366">
    <property type="entry name" value="S53_propep"/>
</dbReference>
<dbReference type="Pfam" id="PF09286">
    <property type="entry name" value="Pro-kuma_activ"/>
    <property type="match status" value="1"/>
</dbReference>
<dbReference type="Gene3D" id="3.40.50.200">
    <property type="entry name" value="Peptidase S8/S53 domain"/>
    <property type="match status" value="1"/>
</dbReference>
<name>A0A0C3RQF7_PHLG1</name>
<dbReference type="SMART" id="SM00944">
    <property type="entry name" value="Pro-kuma_activ"/>
    <property type="match status" value="1"/>
</dbReference>
<comment type="subcellular location">
    <subcellularLocation>
        <location evidence="3">Secreted</location>
        <location evidence="3">Extracellular space</location>
    </subcellularLocation>
</comment>
<feature type="signal peptide" evidence="12">
    <location>
        <begin position="1"/>
        <end position="19"/>
    </location>
</feature>
<protein>
    <recommendedName>
        <fullName evidence="4">tripeptidyl-peptidase II</fullName>
        <ecNumber evidence="4">3.4.14.10</ecNumber>
    </recommendedName>
</protein>
<feature type="domain" description="Peptidase S53" evidence="13">
    <location>
        <begin position="201"/>
        <end position="562"/>
    </location>
</feature>
<evidence type="ECO:0000259" key="13">
    <source>
        <dbReference type="PROSITE" id="PS51695"/>
    </source>
</evidence>
<evidence type="ECO:0000313" key="14">
    <source>
        <dbReference type="EMBL" id="KIP02046.1"/>
    </source>
</evidence>
<keyword evidence="12" id="KW-0732">Signal</keyword>
<evidence type="ECO:0000256" key="6">
    <source>
        <dbReference type="ARBA" id="ARBA00022723"/>
    </source>
</evidence>
<dbReference type="GO" id="GO:0005576">
    <property type="term" value="C:extracellular region"/>
    <property type="evidence" value="ECO:0007669"/>
    <property type="project" value="UniProtKB-SubCell"/>
</dbReference>
<dbReference type="CDD" id="cd04056">
    <property type="entry name" value="Peptidases_S53"/>
    <property type="match status" value="1"/>
</dbReference>
<dbReference type="PANTHER" id="PTHR14218">
    <property type="entry name" value="PROTEASE S8 TRIPEPTIDYL PEPTIDASE I CLN2"/>
    <property type="match status" value="1"/>
</dbReference>
<dbReference type="HOGENOM" id="CLU_013783_3_0_1"/>
<keyword evidence="8 11" id="KW-0720">Serine protease</keyword>
<dbReference type="GO" id="GO:0008240">
    <property type="term" value="F:tripeptidyl-peptidase activity"/>
    <property type="evidence" value="ECO:0007669"/>
    <property type="project" value="UniProtKB-EC"/>
</dbReference>
<dbReference type="GO" id="GO:0004252">
    <property type="term" value="F:serine-type endopeptidase activity"/>
    <property type="evidence" value="ECO:0007669"/>
    <property type="project" value="UniProtKB-UniRule"/>
</dbReference>
<dbReference type="AlphaFoldDB" id="A0A0C3RQF7"/>
<feature type="binding site" evidence="11">
    <location>
        <position position="518"/>
    </location>
    <ligand>
        <name>Ca(2+)</name>
        <dbReference type="ChEBI" id="CHEBI:29108"/>
    </ligand>
</feature>
<dbReference type="InterPro" id="IPR036852">
    <property type="entry name" value="Peptidase_S8/S53_dom_sf"/>
</dbReference>
<dbReference type="InterPro" id="IPR030400">
    <property type="entry name" value="Sedolisin_dom"/>
</dbReference>
<dbReference type="Pfam" id="PF00082">
    <property type="entry name" value="Peptidase_S8"/>
    <property type="match status" value="1"/>
</dbReference>
<evidence type="ECO:0000256" key="10">
    <source>
        <dbReference type="ARBA" id="ARBA00023145"/>
    </source>
</evidence>
<evidence type="ECO:0000256" key="5">
    <source>
        <dbReference type="ARBA" id="ARBA00022670"/>
    </source>
</evidence>
<dbReference type="SUPFAM" id="SSF54897">
    <property type="entry name" value="Protease propeptides/inhibitors"/>
    <property type="match status" value="1"/>
</dbReference>
<dbReference type="GO" id="GO:0046872">
    <property type="term" value="F:metal ion binding"/>
    <property type="evidence" value="ECO:0007669"/>
    <property type="project" value="UniProtKB-UniRule"/>
</dbReference>
<keyword evidence="9 11" id="KW-0106">Calcium</keyword>
<dbReference type="PROSITE" id="PS51695">
    <property type="entry name" value="SEDOLISIN"/>
    <property type="match status" value="1"/>
</dbReference>
<dbReference type="InterPro" id="IPR050819">
    <property type="entry name" value="Tripeptidyl-peptidase_I"/>
</dbReference>
<dbReference type="InterPro" id="IPR000209">
    <property type="entry name" value="Peptidase_S8/S53_dom"/>
</dbReference>
<dbReference type="Proteomes" id="UP000053257">
    <property type="component" value="Unassembled WGS sequence"/>
</dbReference>
<comment type="catalytic activity">
    <reaction evidence="1">
        <text>Release of an N-terminal tripeptide from a polypeptide.</text>
        <dbReference type="EC" id="3.4.14.10"/>
    </reaction>
</comment>
<keyword evidence="6 11" id="KW-0479">Metal-binding</keyword>
<evidence type="ECO:0000256" key="4">
    <source>
        <dbReference type="ARBA" id="ARBA00012462"/>
    </source>
</evidence>
<feature type="active site" description="Charge relay system" evidence="11">
    <location>
        <position position="277"/>
    </location>
</feature>
<keyword evidence="7 11" id="KW-0378">Hydrolase</keyword>
<organism evidence="14 15">
    <name type="scientific">Phlebiopsis gigantea (strain 11061_1 CR5-6)</name>
    <name type="common">White-rot fungus</name>
    <name type="synonym">Peniophora gigantea</name>
    <dbReference type="NCBI Taxonomy" id="745531"/>
    <lineage>
        <taxon>Eukaryota</taxon>
        <taxon>Fungi</taxon>
        <taxon>Dikarya</taxon>
        <taxon>Basidiomycota</taxon>
        <taxon>Agaricomycotina</taxon>
        <taxon>Agaricomycetes</taxon>
        <taxon>Polyporales</taxon>
        <taxon>Phanerochaetaceae</taxon>
        <taxon>Phlebiopsis</taxon>
    </lineage>
</organism>
<comment type="cofactor">
    <cofactor evidence="11">
        <name>Ca(2+)</name>
        <dbReference type="ChEBI" id="CHEBI:29108"/>
    </cofactor>
    <text evidence="11">Binds 1 Ca(2+) ion per subunit.</text>
</comment>
<feature type="binding site" evidence="11">
    <location>
        <position position="519"/>
    </location>
    <ligand>
        <name>Ca(2+)</name>
        <dbReference type="ChEBI" id="CHEBI:29108"/>
    </ligand>
</feature>
<dbReference type="CDD" id="cd11377">
    <property type="entry name" value="Pro-peptidase_S53"/>
    <property type="match status" value="1"/>
</dbReference>
<evidence type="ECO:0000256" key="11">
    <source>
        <dbReference type="PROSITE-ProRule" id="PRU01032"/>
    </source>
</evidence>
<evidence type="ECO:0000256" key="2">
    <source>
        <dbReference type="ARBA" id="ARBA00002451"/>
    </source>
</evidence>
<evidence type="ECO:0000256" key="12">
    <source>
        <dbReference type="SAM" id="SignalP"/>
    </source>
</evidence>
<evidence type="ECO:0000256" key="9">
    <source>
        <dbReference type="ARBA" id="ARBA00022837"/>
    </source>
</evidence>
<evidence type="ECO:0000313" key="15">
    <source>
        <dbReference type="Proteomes" id="UP000053257"/>
    </source>
</evidence>
<keyword evidence="5 11" id="KW-0645">Protease</keyword>
<dbReference type="OrthoDB" id="409122at2759"/>
<sequence length="562" mass="59657">MQFRSKLLALLSVVACASASLVFHEARAAPPKGFVSRGTTSEDQTIELRIGLASTNIDGLHDKLMSVSTPGSAEFRQWLSADDVKSFVQPTSESVAAFNAFAKVNNLQTRNISPNGEWVAVSTTVGKANALFGAQYEDFEHEALAKPLVRTLSVSLPSELVGHVEVLHPSTSFESPNMRLTPLPKSALVEKRDVPASCNSTITPACLQELYGIPTTPATEKSNTLLVTSYQSQWVQQVDIQEFLTQFRPDMPSTTSYTVQYVDGGLDPQEVYDAGIEADLDMEYTMGLATGVPVTFLTSENFDLTSAMIDTAAVIGNYSKPPSVVTTSYAGDEDGFSESLAIKLCNMYMSLGARGISILYASGDGGVRGGHDSTSQCSLTTFIPVFPSSCPYVTAVGATIGVQPEIAMNLTGGGFSNYFAAPSYQKTAVAQFKESLPSNFGGYFNETGRGYPDVSTQGWNFNIVVAGKTNLIGGTSAASPTFASVIALINDRLVAAGKPVLGFLNPWIYSSASSAFTDVTEGKNVGYTCPNSAISFTATEGWDPLTGFGTPVFSKLLAAAMA</sequence>
<dbReference type="STRING" id="745531.A0A0C3RQF7"/>
<gene>
    <name evidence="14" type="ORF">PHLGIDRAFT_79697</name>
</gene>
<proteinExistence type="predicted"/>
<accession>A0A0C3RQF7</accession>
<dbReference type="GO" id="GO:0006508">
    <property type="term" value="P:proteolysis"/>
    <property type="evidence" value="ECO:0007669"/>
    <property type="project" value="UniProtKB-KW"/>
</dbReference>
<comment type="function">
    <text evidence="2">Secreted tripeptidyl-peptidase which degrades proteins at acidic pHs and is involved in virulence.</text>
</comment>
<evidence type="ECO:0000256" key="3">
    <source>
        <dbReference type="ARBA" id="ARBA00004239"/>
    </source>
</evidence>
<evidence type="ECO:0000256" key="1">
    <source>
        <dbReference type="ARBA" id="ARBA00001910"/>
    </source>
</evidence>
<dbReference type="SUPFAM" id="SSF52743">
    <property type="entry name" value="Subtilisin-like"/>
    <property type="match status" value="1"/>
</dbReference>
<feature type="binding site" evidence="11">
    <location>
        <position position="541"/>
    </location>
    <ligand>
        <name>Ca(2+)</name>
        <dbReference type="ChEBI" id="CHEBI:29108"/>
    </ligand>
</feature>
<dbReference type="PANTHER" id="PTHR14218:SF15">
    <property type="entry name" value="TRIPEPTIDYL-PEPTIDASE 1"/>
    <property type="match status" value="1"/>
</dbReference>
<evidence type="ECO:0000256" key="7">
    <source>
        <dbReference type="ARBA" id="ARBA00022801"/>
    </source>
</evidence>
<feature type="active site" description="Charge relay system" evidence="11">
    <location>
        <position position="476"/>
    </location>
</feature>
<dbReference type="EC" id="3.4.14.10" evidence="4"/>
<reference evidence="14 15" key="1">
    <citation type="journal article" date="2014" name="PLoS Genet.">
        <title>Analysis of the Phlebiopsis gigantea genome, transcriptome and secretome provides insight into its pioneer colonization strategies of wood.</title>
        <authorList>
            <person name="Hori C."/>
            <person name="Ishida T."/>
            <person name="Igarashi K."/>
            <person name="Samejima M."/>
            <person name="Suzuki H."/>
            <person name="Master E."/>
            <person name="Ferreira P."/>
            <person name="Ruiz-Duenas F.J."/>
            <person name="Held B."/>
            <person name="Canessa P."/>
            <person name="Larrondo L.F."/>
            <person name="Schmoll M."/>
            <person name="Druzhinina I.S."/>
            <person name="Kubicek C.P."/>
            <person name="Gaskell J.A."/>
            <person name="Kersten P."/>
            <person name="St John F."/>
            <person name="Glasner J."/>
            <person name="Sabat G."/>
            <person name="Splinter BonDurant S."/>
            <person name="Syed K."/>
            <person name="Yadav J."/>
            <person name="Mgbeahuruike A.C."/>
            <person name="Kovalchuk A."/>
            <person name="Asiegbu F.O."/>
            <person name="Lackner G."/>
            <person name="Hoffmeister D."/>
            <person name="Rencoret J."/>
            <person name="Gutierrez A."/>
            <person name="Sun H."/>
            <person name="Lindquist E."/>
            <person name="Barry K."/>
            <person name="Riley R."/>
            <person name="Grigoriev I.V."/>
            <person name="Henrissat B."/>
            <person name="Kues U."/>
            <person name="Berka R.M."/>
            <person name="Martinez A.T."/>
            <person name="Covert S.F."/>
            <person name="Blanchette R.A."/>
            <person name="Cullen D."/>
        </authorList>
    </citation>
    <scope>NUCLEOTIDE SEQUENCE [LARGE SCALE GENOMIC DNA]</scope>
    <source>
        <strain evidence="14 15">11061_1 CR5-6</strain>
    </source>
</reference>
<feature type="active site" description="Charge relay system" evidence="11">
    <location>
        <position position="281"/>
    </location>
</feature>
<keyword evidence="15" id="KW-1185">Reference proteome</keyword>
<evidence type="ECO:0000256" key="8">
    <source>
        <dbReference type="ARBA" id="ARBA00022825"/>
    </source>
</evidence>
<keyword evidence="10" id="KW-0865">Zymogen</keyword>
<dbReference type="EMBL" id="KN840709">
    <property type="protein sequence ID" value="KIP02046.1"/>
    <property type="molecule type" value="Genomic_DNA"/>
</dbReference>
<feature type="chain" id="PRO_5002169012" description="tripeptidyl-peptidase II" evidence="12">
    <location>
        <begin position="20"/>
        <end position="562"/>
    </location>
</feature>